<keyword evidence="1" id="KW-1133">Transmembrane helix</keyword>
<keyword evidence="1" id="KW-0812">Transmembrane</keyword>
<dbReference type="EMBL" id="BOMB01000021">
    <property type="protein sequence ID" value="GID13030.1"/>
    <property type="molecule type" value="Genomic_DNA"/>
</dbReference>
<feature type="transmembrane region" description="Helical" evidence="1">
    <location>
        <begin position="22"/>
        <end position="42"/>
    </location>
</feature>
<dbReference type="InterPro" id="IPR049500">
    <property type="entry name" value="Peptidase_M50B-like"/>
</dbReference>
<evidence type="ECO:0000256" key="1">
    <source>
        <dbReference type="SAM" id="Phobius"/>
    </source>
</evidence>
<dbReference type="PANTHER" id="PTHR33979">
    <property type="entry name" value="OS02G0221600 PROTEIN"/>
    <property type="match status" value="1"/>
</dbReference>
<keyword evidence="1" id="KW-0472">Membrane</keyword>
<keyword evidence="3" id="KW-1185">Reference proteome</keyword>
<feature type="transmembrane region" description="Helical" evidence="1">
    <location>
        <begin position="213"/>
        <end position="235"/>
    </location>
</feature>
<feature type="transmembrane region" description="Helical" evidence="1">
    <location>
        <begin position="167"/>
        <end position="185"/>
    </location>
</feature>
<evidence type="ECO:0000313" key="2">
    <source>
        <dbReference type="EMBL" id="GID13030.1"/>
    </source>
</evidence>
<feature type="transmembrane region" description="Helical" evidence="1">
    <location>
        <begin position="144"/>
        <end position="161"/>
    </location>
</feature>
<dbReference type="Proteomes" id="UP000612808">
    <property type="component" value="Unassembled WGS sequence"/>
</dbReference>
<accession>A0A8J3J6Q3</accession>
<proteinExistence type="predicted"/>
<evidence type="ECO:0000313" key="3">
    <source>
        <dbReference type="Proteomes" id="UP000612808"/>
    </source>
</evidence>
<sequence length="246" mass="25999">MHGSTIGQVWQQVIGTQPTPPLTLVLVTAVAALVVVLFGPVWRVARNVVTIAHEGGHALVALLSGRRLTGIRLHSDTSGVTVSVGKRTGPGMVFTGLAGYVTPSLLGLGCAALLTVNHLTALLWIGLLLLAAMLVMIRNAYGVVSVVATGVLLFLVSWFTSATVQAAVAYLITWFLLFGGIRPVYELQLKRSRRQAPDSDADQLHRLTGVPGLAWVTVFGLVAVGCLLVGGYWLVPDLPTFGDLTS</sequence>
<dbReference type="Pfam" id="PF13398">
    <property type="entry name" value="Peptidase_M50B"/>
    <property type="match status" value="1"/>
</dbReference>
<reference evidence="2" key="1">
    <citation type="submission" date="2021-01" db="EMBL/GenBank/DDBJ databases">
        <title>Whole genome shotgun sequence of Actinocatenispora rupis NBRC 107355.</title>
        <authorList>
            <person name="Komaki H."/>
            <person name="Tamura T."/>
        </authorList>
    </citation>
    <scope>NUCLEOTIDE SEQUENCE</scope>
    <source>
        <strain evidence="2">NBRC 107355</strain>
    </source>
</reference>
<dbReference type="PANTHER" id="PTHR33979:SF2">
    <property type="entry name" value="PEPTIDASE M50B-LIKE-DOMAIN-CONTAINING PROTEIN"/>
    <property type="match status" value="1"/>
</dbReference>
<name>A0A8J3J6Q3_9ACTN</name>
<feature type="transmembrane region" description="Helical" evidence="1">
    <location>
        <begin position="93"/>
        <end position="115"/>
    </location>
</feature>
<dbReference type="AlphaFoldDB" id="A0A8J3J6Q3"/>
<comment type="caution">
    <text evidence="2">The sequence shown here is derived from an EMBL/GenBank/DDBJ whole genome shotgun (WGS) entry which is preliminary data.</text>
</comment>
<protein>
    <submittedName>
        <fullName evidence="2">Membrane protein</fullName>
    </submittedName>
</protein>
<organism evidence="2 3">
    <name type="scientific">Actinocatenispora rupis</name>
    <dbReference type="NCBI Taxonomy" id="519421"/>
    <lineage>
        <taxon>Bacteria</taxon>
        <taxon>Bacillati</taxon>
        <taxon>Actinomycetota</taxon>
        <taxon>Actinomycetes</taxon>
        <taxon>Micromonosporales</taxon>
        <taxon>Micromonosporaceae</taxon>
        <taxon>Actinocatenispora</taxon>
    </lineage>
</organism>
<feature type="transmembrane region" description="Helical" evidence="1">
    <location>
        <begin position="121"/>
        <end position="137"/>
    </location>
</feature>
<gene>
    <name evidence="2" type="ORF">Aru02nite_39190</name>
</gene>